<dbReference type="Proteomes" id="UP000588098">
    <property type="component" value="Unassembled WGS sequence"/>
</dbReference>
<accession>A0A7W9Q6F6</accession>
<gene>
    <name evidence="1" type="ORF">FHS42_001552</name>
</gene>
<reference evidence="1 2" key="1">
    <citation type="submission" date="2020-08" db="EMBL/GenBank/DDBJ databases">
        <title>Genomic Encyclopedia of Type Strains, Phase III (KMG-III): the genomes of soil and plant-associated and newly described type strains.</title>
        <authorList>
            <person name="Whitman W."/>
        </authorList>
    </citation>
    <scope>NUCLEOTIDE SEQUENCE [LARGE SCALE GENOMIC DNA]</scope>
    <source>
        <strain evidence="1 2">CECT 8305</strain>
    </source>
</reference>
<evidence type="ECO:0000313" key="1">
    <source>
        <dbReference type="EMBL" id="MBB5934505.1"/>
    </source>
</evidence>
<comment type="caution">
    <text evidence="1">The sequence shown here is derived from an EMBL/GenBank/DDBJ whole genome shotgun (WGS) entry which is preliminary data.</text>
</comment>
<dbReference type="EMBL" id="JACHJL010000003">
    <property type="protein sequence ID" value="MBB5934505.1"/>
    <property type="molecule type" value="Genomic_DNA"/>
</dbReference>
<evidence type="ECO:0000313" key="2">
    <source>
        <dbReference type="Proteomes" id="UP000588098"/>
    </source>
</evidence>
<evidence type="ECO:0008006" key="3">
    <source>
        <dbReference type="Google" id="ProtNLM"/>
    </source>
</evidence>
<keyword evidence="2" id="KW-1185">Reference proteome</keyword>
<protein>
    <recommendedName>
        <fullName evidence="3">Acetyltransferase</fullName>
    </recommendedName>
</protein>
<sequence>MRTLIDDAVAQGATLGVLGATDDGRALYQTLGWKRHAPLAACVYRP</sequence>
<dbReference type="AlphaFoldDB" id="A0A7W9Q6F6"/>
<proteinExistence type="predicted"/>
<organism evidence="1 2">
    <name type="scientific">Streptomyces zagrosensis</name>
    <dbReference type="NCBI Taxonomy" id="1042984"/>
    <lineage>
        <taxon>Bacteria</taxon>
        <taxon>Bacillati</taxon>
        <taxon>Actinomycetota</taxon>
        <taxon>Actinomycetes</taxon>
        <taxon>Kitasatosporales</taxon>
        <taxon>Streptomycetaceae</taxon>
        <taxon>Streptomyces</taxon>
    </lineage>
</organism>
<dbReference type="Gene3D" id="3.40.630.30">
    <property type="match status" value="1"/>
</dbReference>
<name>A0A7W9Q6F6_9ACTN</name>